<protein>
    <submittedName>
        <fullName evidence="4">Della protein rgl1</fullName>
    </submittedName>
</protein>
<keyword evidence="2" id="KW-0804">Transcription</keyword>
<dbReference type="PANTHER" id="PTHR31636">
    <property type="entry name" value="OSJNBA0084A10.13 PROTEIN-RELATED"/>
    <property type="match status" value="1"/>
</dbReference>
<dbReference type="AlphaFoldDB" id="A0A1J6I210"/>
<dbReference type="SMR" id="A0A1J6I210"/>
<proteinExistence type="inferred from homology"/>
<dbReference type="OMA" id="FASAWKF"/>
<organism evidence="4 5">
    <name type="scientific">Nicotiana attenuata</name>
    <name type="common">Coyote tobacco</name>
    <dbReference type="NCBI Taxonomy" id="49451"/>
    <lineage>
        <taxon>Eukaryota</taxon>
        <taxon>Viridiplantae</taxon>
        <taxon>Streptophyta</taxon>
        <taxon>Embryophyta</taxon>
        <taxon>Tracheophyta</taxon>
        <taxon>Spermatophyta</taxon>
        <taxon>Magnoliopsida</taxon>
        <taxon>eudicotyledons</taxon>
        <taxon>Gunneridae</taxon>
        <taxon>Pentapetalae</taxon>
        <taxon>asterids</taxon>
        <taxon>lamiids</taxon>
        <taxon>Solanales</taxon>
        <taxon>Solanaceae</taxon>
        <taxon>Nicotianoideae</taxon>
        <taxon>Nicotianeae</taxon>
        <taxon>Nicotiana</taxon>
    </lineage>
</organism>
<dbReference type="KEGG" id="nau:109232568"/>
<feature type="region of interest" description="Leucine repeat II (LRII)" evidence="3">
    <location>
        <begin position="145"/>
        <end position="177"/>
    </location>
</feature>
<reference evidence="4" key="1">
    <citation type="submission" date="2016-11" db="EMBL/GenBank/DDBJ databases">
        <title>The genome of Nicotiana attenuata.</title>
        <authorList>
            <person name="Xu S."/>
            <person name="Brockmoeller T."/>
            <person name="Gaquerel E."/>
            <person name="Navarro A."/>
            <person name="Kuhl H."/>
            <person name="Gase K."/>
            <person name="Ling Z."/>
            <person name="Zhou W."/>
            <person name="Kreitzer C."/>
            <person name="Stanke M."/>
            <person name="Tang H."/>
            <person name="Lyons E."/>
            <person name="Pandey P."/>
            <person name="Pandey S.P."/>
            <person name="Timmermann B."/>
            <person name="Baldwin I.T."/>
        </authorList>
    </citation>
    <scope>NUCLEOTIDE SEQUENCE [LARGE SCALE GENOMIC DNA]</scope>
    <source>
        <strain evidence="4">UT</strain>
    </source>
</reference>
<evidence type="ECO:0000313" key="5">
    <source>
        <dbReference type="Proteomes" id="UP000187609"/>
    </source>
</evidence>
<accession>A0A1J6I210</accession>
<gene>
    <name evidence="4" type="primary">RGL1_4</name>
    <name evidence="4" type="ORF">A4A49_39801</name>
</gene>
<sequence length="359" mass="40810">MFSKRHYERATELLRLCNLSASPTGNPVQRVVYCFSEALRERIDKEMGTLPPKAGEEKPFDMEEVLLTPKPFIFVCSQSSSFFHVPQFAGIQAILDNLKSATRVHLIDIGIKSGSHWPILMQALPNQLEILKITAVGTSKEMVEEIGRRLSSFVAENMKFPFSFKAVVSEMKDLSNDLFELDASEAAAVYSEYRLGGMLASPNHLEAVLTLIKSINPCVMVVIDTEANTNTPIFVDCFNEALYLYAALFDVLEVCMRRDNQYRMTFEGLFIRKIIRNMITCEGEDRTCRNVRLQVWRDLFEKFGIKETKLSESSLYHANLMADKSAHGFCTLDMDGKGLIVKWKETPIIFASAWKFHNN</sequence>
<evidence type="ECO:0000256" key="1">
    <source>
        <dbReference type="ARBA" id="ARBA00023015"/>
    </source>
</evidence>
<evidence type="ECO:0000313" key="4">
    <source>
        <dbReference type="EMBL" id="OIS98569.1"/>
    </source>
</evidence>
<dbReference type="Pfam" id="PF03514">
    <property type="entry name" value="GRAS"/>
    <property type="match status" value="1"/>
</dbReference>
<evidence type="ECO:0000256" key="3">
    <source>
        <dbReference type="PROSITE-ProRule" id="PRU01191"/>
    </source>
</evidence>
<comment type="caution">
    <text evidence="4">The sequence shown here is derived from an EMBL/GenBank/DDBJ whole genome shotgun (WGS) entry which is preliminary data.</text>
</comment>
<dbReference type="STRING" id="49451.A0A1J6I210"/>
<name>A0A1J6I210_NICAT</name>
<evidence type="ECO:0000256" key="2">
    <source>
        <dbReference type="ARBA" id="ARBA00023163"/>
    </source>
</evidence>
<keyword evidence="5" id="KW-1185">Reference proteome</keyword>
<comment type="caution">
    <text evidence="3">Lacks conserved residue(s) required for the propagation of feature annotation.</text>
</comment>
<dbReference type="GeneID" id="109232568"/>
<dbReference type="PROSITE" id="PS50985">
    <property type="entry name" value="GRAS"/>
    <property type="match status" value="1"/>
</dbReference>
<dbReference type="InterPro" id="IPR005202">
    <property type="entry name" value="TF_GRAS"/>
</dbReference>
<keyword evidence="1" id="KW-0805">Transcription regulation</keyword>
<dbReference type="EMBL" id="MJEQ01037191">
    <property type="protein sequence ID" value="OIS98569.1"/>
    <property type="molecule type" value="Genomic_DNA"/>
</dbReference>
<comment type="similarity">
    <text evidence="3">Belongs to the GRAS family.</text>
</comment>
<dbReference type="Proteomes" id="UP000187609">
    <property type="component" value="Unassembled WGS sequence"/>
</dbReference>
<dbReference type="OrthoDB" id="770224at2759"/>
<feature type="region of interest" description="SAW" evidence="3">
    <location>
        <begin position="280"/>
        <end position="355"/>
    </location>
</feature>
<dbReference type="Gramene" id="OIS98569">
    <property type="protein sequence ID" value="OIS98569"/>
    <property type="gene ID" value="A4A49_39801"/>
</dbReference>